<dbReference type="FunCoup" id="A0A8V1A5Q4">
    <property type="interactions" value="66"/>
</dbReference>
<keyword evidence="6" id="KW-1185">Reference proteome</keyword>
<feature type="signal peptide" evidence="3">
    <location>
        <begin position="1"/>
        <end position="32"/>
    </location>
</feature>
<keyword evidence="7" id="KW-1267">Proteomics identification</keyword>
<sequence>MRLRPLPEGRVGGLLTMKLCLLLVCLVATVTATVTPVSTPETTPSGRVKPIRLQPAQTVFPRLWDTGTPTQPVPSSNASTTEEPSLGAVLEALEPLGPVEFVAAPEESGTAANGSVATPEPETTTGPPSTPPDTINPPCPGDEEPAETCWAPTREQKEEVAMALGTFALRFYQHMAESAKPDTNLLFSPVNVALGLSHLLLGARGETQQRLAAILGYQPGLACVHSALQQLVNVSGLLSATEIFHHPDLHLRPRFLNESWRFYKARPRELSGNESLDLQRINEWVRKATHGLVPQLLSQLPDEPRLVLLSAVHFQARWQKPFKTKHTVLLPFMRHGHRPVDVLTMTSKKYPVASFTDPRLQVQVGRLELSGGLSLVVLVPRGPPEALEAVERALDPPTFLALLQRAANTPVRPTTVALPRLHLDLAVDVVAKVHDMDFGLFLDAELCGLAQGPEVAVDAAQHRAVLTLDEKGVEAAGAMATSLARIALQLEALQPFLFVLWDEGNAIPLFMGRLSDPQA</sequence>
<dbReference type="Gene3D" id="2.30.39.10">
    <property type="entry name" value="Alpha-1-antitrypsin, domain 1"/>
    <property type="match status" value="1"/>
</dbReference>
<feature type="compositionally biased region" description="Pro residues" evidence="2">
    <location>
        <begin position="128"/>
        <end position="140"/>
    </location>
</feature>
<dbReference type="GlyGen" id="A0A8V1A5Q4">
    <property type="glycosylation" value="1 site"/>
</dbReference>
<dbReference type="Proteomes" id="UP000000539">
    <property type="component" value="Chromosome 5"/>
</dbReference>
<reference evidence="5" key="2">
    <citation type="submission" date="2025-08" db="UniProtKB">
        <authorList>
            <consortium name="Ensembl"/>
        </authorList>
    </citation>
    <scope>IDENTIFICATION</scope>
    <source>
        <strain evidence="5">broiler</strain>
    </source>
</reference>
<dbReference type="SUPFAM" id="SSF56574">
    <property type="entry name" value="Serpins"/>
    <property type="match status" value="1"/>
</dbReference>
<dbReference type="Ensembl" id="ENSGALT00010063982.1">
    <property type="protein sequence ID" value="ENSGALP00010039403.1"/>
    <property type="gene ID" value="ENSGALG00010026291.1"/>
</dbReference>
<comment type="similarity">
    <text evidence="1">Belongs to the serpin family.</text>
</comment>
<dbReference type="SMART" id="SM00093">
    <property type="entry name" value="SERPIN"/>
    <property type="match status" value="1"/>
</dbReference>
<dbReference type="PANTHER" id="PTHR11461:SF159">
    <property type="entry name" value="PLASMA PROTEASE C1 INHIBITOR"/>
    <property type="match status" value="1"/>
</dbReference>
<dbReference type="GO" id="GO:0005615">
    <property type="term" value="C:extracellular space"/>
    <property type="evidence" value="ECO:0007669"/>
    <property type="project" value="Ensembl"/>
</dbReference>
<evidence type="ECO:0000256" key="1">
    <source>
        <dbReference type="RuleBase" id="RU000411"/>
    </source>
</evidence>
<evidence type="ECO:0000313" key="6">
    <source>
        <dbReference type="Proteomes" id="UP000000539"/>
    </source>
</evidence>
<gene>
    <name evidence="5" type="primary">SERPING1</name>
</gene>
<reference evidence="5" key="1">
    <citation type="submission" date="2020-11" db="EMBL/GenBank/DDBJ databases">
        <title>Gallus gallus (Chicken) genome, bGalGal1, GRCg7b, maternal haplotype autosomes + Z &amp; W.</title>
        <authorList>
            <person name="Warren W."/>
            <person name="Formenti G."/>
            <person name="Fedrigo O."/>
            <person name="Haase B."/>
            <person name="Mountcastle J."/>
            <person name="Balacco J."/>
            <person name="Tracey A."/>
            <person name="Schneider V."/>
            <person name="Okimoto R."/>
            <person name="Cheng H."/>
            <person name="Hawken R."/>
            <person name="Howe K."/>
            <person name="Jarvis E.D."/>
        </authorList>
    </citation>
    <scope>NUCLEOTIDE SEQUENCE [LARGE SCALE GENOMIC DNA]</scope>
    <source>
        <strain evidence="5">Broiler</strain>
    </source>
</reference>
<name>A0A8V1A5Q4_CHICK</name>
<proteinExistence type="evidence at protein level"/>
<dbReference type="PANTHER" id="PTHR11461">
    <property type="entry name" value="SERINE PROTEASE INHIBITOR, SERPIN"/>
    <property type="match status" value="1"/>
</dbReference>
<dbReference type="InterPro" id="IPR036186">
    <property type="entry name" value="Serpin_sf"/>
</dbReference>
<reference evidence="5" key="3">
    <citation type="submission" date="2025-09" db="UniProtKB">
        <authorList>
            <consortium name="Ensembl"/>
        </authorList>
    </citation>
    <scope>IDENTIFICATION</scope>
    <source>
        <strain evidence="5">broiler</strain>
    </source>
</reference>
<feature type="domain" description="Serpin" evidence="4">
    <location>
        <begin position="169"/>
        <end position="517"/>
    </location>
</feature>
<dbReference type="GO" id="GO:0001869">
    <property type="term" value="P:negative regulation of complement activation, lectin pathway"/>
    <property type="evidence" value="ECO:0007669"/>
    <property type="project" value="Ensembl"/>
</dbReference>
<dbReference type="Gene3D" id="3.30.497.10">
    <property type="entry name" value="Antithrombin, subunit I, domain 2"/>
    <property type="match status" value="1"/>
</dbReference>
<dbReference type="InterPro" id="IPR042178">
    <property type="entry name" value="Serpin_sf_1"/>
</dbReference>
<evidence type="ECO:0000256" key="3">
    <source>
        <dbReference type="SAM" id="SignalP"/>
    </source>
</evidence>
<organism evidence="5 6">
    <name type="scientific">Gallus gallus</name>
    <name type="common">Chicken</name>
    <dbReference type="NCBI Taxonomy" id="9031"/>
    <lineage>
        <taxon>Eukaryota</taxon>
        <taxon>Metazoa</taxon>
        <taxon>Chordata</taxon>
        <taxon>Craniata</taxon>
        <taxon>Vertebrata</taxon>
        <taxon>Euteleostomi</taxon>
        <taxon>Archelosauria</taxon>
        <taxon>Archosauria</taxon>
        <taxon>Dinosauria</taxon>
        <taxon>Saurischia</taxon>
        <taxon>Theropoda</taxon>
        <taxon>Coelurosauria</taxon>
        <taxon>Aves</taxon>
        <taxon>Neognathae</taxon>
        <taxon>Galloanserae</taxon>
        <taxon>Galliformes</taxon>
        <taxon>Phasianidae</taxon>
        <taxon>Phasianinae</taxon>
        <taxon>Gallus</taxon>
    </lineage>
</organism>
<protein>
    <submittedName>
        <fullName evidence="5">Serpin family G member 1</fullName>
    </submittedName>
</protein>
<feature type="compositionally biased region" description="Low complexity" evidence="2">
    <location>
        <begin position="118"/>
        <end position="127"/>
    </location>
</feature>
<accession>A0A8V1A5Q4</accession>
<dbReference type="InterPro" id="IPR000215">
    <property type="entry name" value="Serpin_fam"/>
</dbReference>
<keyword evidence="3" id="KW-0732">Signal</keyword>
<dbReference type="AlphaFoldDB" id="A0A8V1A5Q4"/>
<feature type="compositionally biased region" description="Polar residues" evidence="2">
    <location>
        <begin position="67"/>
        <end position="83"/>
    </location>
</feature>
<dbReference type="GO" id="GO:0004867">
    <property type="term" value="F:serine-type endopeptidase inhibitor activity"/>
    <property type="evidence" value="ECO:0007669"/>
    <property type="project" value="Ensembl"/>
</dbReference>
<dbReference type="GeneTree" id="ENSGT00940000159681"/>
<evidence type="ECO:0000313" key="5">
    <source>
        <dbReference type="Ensembl" id="ENSGALP00010039403.1"/>
    </source>
</evidence>
<evidence type="ECO:0000259" key="4">
    <source>
        <dbReference type="SMART" id="SM00093"/>
    </source>
</evidence>
<feature type="chain" id="PRO_5036497718" evidence="3">
    <location>
        <begin position="33"/>
        <end position="519"/>
    </location>
</feature>
<evidence type="ECO:0007829" key="7">
    <source>
        <dbReference type="PeptideAtlas" id="A0A8V1A5Q4"/>
    </source>
</evidence>
<feature type="region of interest" description="Disordered" evidence="2">
    <location>
        <begin position="62"/>
        <end position="83"/>
    </location>
</feature>
<feature type="region of interest" description="Disordered" evidence="2">
    <location>
        <begin position="107"/>
        <end position="147"/>
    </location>
</feature>
<dbReference type="InterPro" id="IPR042185">
    <property type="entry name" value="Serpin_sf_2"/>
</dbReference>
<evidence type="ECO:0000256" key="2">
    <source>
        <dbReference type="SAM" id="MobiDB-lite"/>
    </source>
</evidence>
<dbReference type="InterPro" id="IPR023796">
    <property type="entry name" value="Serpin_dom"/>
</dbReference>
<dbReference type="Pfam" id="PF00079">
    <property type="entry name" value="Serpin"/>
    <property type="match status" value="1"/>
</dbReference>
<dbReference type="OrthoDB" id="6433428at2759"/>